<name>A0A382PCH8_9ZZZZ</name>
<feature type="domain" description="Thiolase N-terminal" evidence="6">
    <location>
        <begin position="5"/>
        <end position="262"/>
    </location>
</feature>
<proteinExistence type="inferred from homology"/>
<evidence type="ECO:0000313" key="7">
    <source>
        <dbReference type="EMBL" id="SVC70567.1"/>
    </source>
</evidence>
<keyword evidence="3" id="KW-0479">Metal-binding</keyword>
<organism evidence="7">
    <name type="scientific">marine metagenome</name>
    <dbReference type="NCBI Taxonomy" id="408172"/>
    <lineage>
        <taxon>unclassified sequences</taxon>
        <taxon>metagenomes</taxon>
        <taxon>ecological metagenomes</taxon>
    </lineage>
</organism>
<dbReference type="AlphaFoldDB" id="A0A382PCH8"/>
<dbReference type="EMBL" id="UINC01106127">
    <property type="protein sequence ID" value="SVC70567.1"/>
    <property type="molecule type" value="Genomic_DNA"/>
</dbReference>
<evidence type="ECO:0000256" key="3">
    <source>
        <dbReference type="ARBA" id="ARBA00022723"/>
    </source>
</evidence>
<dbReference type="SUPFAM" id="SSF53901">
    <property type="entry name" value="Thiolase-like"/>
    <property type="match status" value="1"/>
</dbReference>
<dbReference type="InterPro" id="IPR020615">
    <property type="entry name" value="Thiolase_acyl_enz_int_AS"/>
</dbReference>
<dbReference type="NCBIfam" id="TIGR01930">
    <property type="entry name" value="AcCoA-C-Actrans"/>
    <property type="match status" value="1"/>
</dbReference>
<dbReference type="InterPro" id="IPR020616">
    <property type="entry name" value="Thiolase_N"/>
</dbReference>
<accession>A0A382PCH8</accession>
<dbReference type="Pfam" id="PF00108">
    <property type="entry name" value="Thiolase_N"/>
    <property type="match status" value="1"/>
</dbReference>
<dbReference type="GO" id="GO:0006635">
    <property type="term" value="P:fatty acid beta-oxidation"/>
    <property type="evidence" value="ECO:0007669"/>
    <property type="project" value="TreeGrafter"/>
</dbReference>
<keyword evidence="2" id="KW-0808">Transferase</keyword>
<dbReference type="GO" id="GO:0046872">
    <property type="term" value="F:metal ion binding"/>
    <property type="evidence" value="ECO:0007669"/>
    <property type="project" value="UniProtKB-KW"/>
</dbReference>
<dbReference type="GO" id="GO:0005739">
    <property type="term" value="C:mitochondrion"/>
    <property type="evidence" value="ECO:0007669"/>
    <property type="project" value="TreeGrafter"/>
</dbReference>
<protein>
    <recommendedName>
        <fullName evidence="6">Thiolase N-terminal domain-containing protein</fullName>
    </recommendedName>
</protein>
<dbReference type="InterPro" id="IPR016039">
    <property type="entry name" value="Thiolase-like"/>
</dbReference>
<feature type="non-terminal residue" evidence="7">
    <location>
        <position position="272"/>
    </location>
</feature>
<dbReference type="PANTHER" id="PTHR18919:SF156">
    <property type="entry name" value="ACETYL-COA ACETYLTRANSFERASE, MITOCHONDRIAL"/>
    <property type="match status" value="1"/>
</dbReference>
<keyword evidence="4" id="KW-0630">Potassium</keyword>
<evidence type="ECO:0000256" key="2">
    <source>
        <dbReference type="ARBA" id="ARBA00022679"/>
    </source>
</evidence>
<sequence length="272" mass="29111">MNKDVVIVSAVRTPIGSFLGSLSNVSAVDLGAIAISGSLNKINISPEVVDEVLFGNVVQAGLGQAPARQAAIKAGIPNSVPCTTINKVCSSGMKSVMLAAQSISLGINDVVVAGGMENMSQIPHYINLRKPHKYGDKAMLDGLQHDGLTDVYCNQAMGVLGDKCASEYKFSREDQDNYAIQSYKRASNAWKENKFKEEVIPVEITLRNGKKVIIEEDEEFKNINFDKVSQLKPAFAKDGTVTAANASTLSDGASAIVLMSKEKCSELNLTPI</sequence>
<comment type="similarity">
    <text evidence="1">Belongs to the thiolase-like superfamily. Thiolase family.</text>
</comment>
<dbReference type="CDD" id="cd00751">
    <property type="entry name" value="thiolase"/>
    <property type="match status" value="1"/>
</dbReference>
<dbReference type="GO" id="GO:0003985">
    <property type="term" value="F:acetyl-CoA C-acetyltransferase activity"/>
    <property type="evidence" value="ECO:0007669"/>
    <property type="project" value="TreeGrafter"/>
</dbReference>
<evidence type="ECO:0000256" key="1">
    <source>
        <dbReference type="ARBA" id="ARBA00010982"/>
    </source>
</evidence>
<evidence type="ECO:0000259" key="6">
    <source>
        <dbReference type="Pfam" id="PF00108"/>
    </source>
</evidence>
<keyword evidence="5" id="KW-0012">Acyltransferase</keyword>
<dbReference type="PANTHER" id="PTHR18919">
    <property type="entry name" value="ACETYL-COA C-ACYLTRANSFERASE"/>
    <property type="match status" value="1"/>
</dbReference>
<dbReference type="InterPro" id="IPR002155">
    <property type="entry name" value="Thiolase"/>
</dbReference>
<dbReference type="Gene3D" id="3.40.47.10">
    <property type="match status" value="1"/>
</dbReference>
<reference evidence="7" key="1">
    <citation type="submission" date="2018-05" db="EMBL/GenBank/DDBJ databases">
        <authorList>
            <person name="Lanie J.A."/>
            <person name="Ng W.-L."/>
            <person name="Kazmierczak K.M."/>
            <person name="Andrzejewski T.M."/>
            <person name="Davidsen T.M."/>
            <person name="Wayne K.J."/>
            <person name="Tettelin H."/>
            <person name="Glass J.I."/>
            <person name="Rusch D."/>
            <person name="Podicherti R."/>
            <person name="Tsui H.-C.T."/>
            <person name="Winkler M.E."/>
        </authorList>
    </citation>
    <scope>NUCLEOTIDE SEQUENCE</scope>
</reference>
<gene>
    <name evidence="7" type="ORF">METZ01_LOCUS323421</name>
</gene>
<evidence type="ECO:0000256" key="4">
    <source>
        <dbReference type="ARBA" id="ARBA00022958"/>
    </source>
</evidence>
<dbReference type="PROSITE" id="PS00098">
    <property type="entry name" value="THIOLASE_1"/>
    <property type="match status" value="1"/>
</dbReference>
<evidence type="ECO:0000256" key="5">
    <source>
        <dbReference type="ARBA" id="ARBA00023315"/>
    </source>
</evidence>